<reference evidence="3" key="2">
    <citation type="submission" date="2023-06" db="EMBL/GenBank/DDBJ databases">
        <authorList>
            <consortium name="Lawrence Berkeley National Laboratory"/>
            <person name="Mondo S.J."/>
            <person name="Hensen N."/>
            <person name="Bonometti L."/>
            <person name="Westerberg I."/>
            <person name="Brannstrom I.O."/>
            <person name="Guillou S."/>
            <person name="Cros-Aarteil S."/>
            <person name="Calhoun S."/>
            <person name="Haridas S."/>
            <person name="Kuo A."/>
            <person name="Pangilinan J."/>
            <person name="Riley R."/>
            <person name="Labutti K."/>
            <person name="Andreopoulos B."/>
            <person name="Lipzen A."/>
            <person name="Chen C."/>
            <person name="Yanf M."/>
            <person name="Daum C."/>
            <person name="Ng V."/>
            <person name="Clum A."/>
            <person name="Steindorff A."/>
            <person name="Ohm R."/>
            <person name="Martin F."/>
            <person name="Silar P."/>
            <person name="Natvig D."/>
            <person name="Lalanne C."/>
            <person name="Gautier V."/>
            <person name="Ament-Velasquez S.L."/>
            <person name="Kruys A."/>
            <person name="Hutchinson M.I."/>
            <person name="Powell A.J."/>
            <person name="Barry K."/>
            <person name="Miller A.N."/>
            <person name="Grigoriev I.V."/>
            <person name="Debuchy R."/>
            <person name="Gladieux P."/>
            <person name="Thoren M.H."/>
            <person name="Johannesson H."/>
        </authorList>
    </citation>
    <scope>NUCLEOTIDE SEQUENCE</scope>
    <source>
        <strain evidence="3">CBS 333.67</strain>
    </source>
</reference>
<feature type="compositionally biased region" description="Polar residues" evidence="1">
    <location>
        <begin position="141"/>
        <end position="155"/>
    </location>
</feature>
<gene>
    <name evidence="3" type="ORF">B0T15DRAFT_144150</name>
</gene>
<evidence type="ECO:0000313" key="4">
    <source>
        <dbReference type="Proteomes" id="UP001273166"/>
    </source>
</evidence>
<evidence type="ECO:0000259" key="2">
    <source>
        <dbReference type="Pfam" id="PF11976"/>
    </source>
</evidence>
<accession>A0AAJ0M2E5</accession>
<dbReference type="EMBL" id="JAUDZG010000003">
    <property type="protein sequence ID" value="KAK3306545.1"/>
    <property type="molecule type" value="Genomic_DNA"/>
</dbReference>
<feature type="domain" description="Rad60/SUMO-like" evidence="2">
    <location>
        <begin position="377"/>
        <end position="448"/>
    </location>
</feature>
<organism evidence="3 4">
    <name type="scientific">Chaetomium strumarium</name>
    <dbReference type="NCBI Taxonomy" id="1170767"/>
    <lineage>
        <taxon>Eukaryota</taxon>
        <taxon>Fungi</taxon>
        <taxon>Dikarya</taxon>
        <taxon>Ascomycota</taxon>
        <taxon>Pezizomycotina</taxon>
        <taxon>Sordariomycetes</taxon>
        <taxon>Sordariomycetidae</taxon>
        <taxon>Sordariales</taxon>
        <taxon>Chaetomiaceae</taxon>
        <taxon>Chaetomium</taxon>
    </lineage>
</organism>
<dbReference type="Pfam" id="PF11976">
    <property type="entry name" value="Rad60-SLD"/>
    <property type="match status" value="1"/>
</dbReference>
<dbReference type="GeneID" id="87880745"/>
<comment type="caution">
    <text evidence="3">The sequence shown here is derived from an EMBL/GenBank/DDBJ whole genome shotgun (WGS) entry which is preliminary data.</text>
</comment>
<dbReference type="Gene3D" id="3.10.20.90">
    <property type="entry name" value="Phosphatidylinositol 3-kinase Catalytic Subunit, Chain A, domain 1"/>
    <property type="match status" value="1"/>
</dbReference>
<feature type="compositionally biased region" description="Basic and acidic residues" evidence="1">
    <location>
        <begin position="39"/>
        <end position="63"/>
    </location>
</feature>
<feature type="region of interest" description="Disordered" evidence="1">
    <location>
        <begin position="352"/>
        <end position="375"/>
    </location>
</feature>
<dbReference type="AlphaFoldDB" id="A0AAJ0M2E5"/>
<feature type="compositionally biased region" description="Polar residues" evidence="1">
    <location>
        <begin position="83"/>
        <end position="96"/>
    </location>
</feature>
<evidence type="ECO:0000313" key="3">
    <source>
        <dbReference type="EMBL" id="KAK3306545.1"/>
    </source>
</evidence>
<proteinExistence type="predicted"/>
<dbReference type="InterPro" id="IPR029071">
    <property type="entry name" value="Ubiquitin-like_domsf"/>
</dbReference>
<dbReference type="RefSeq" id="XP_062722325.1">
    <property type="nucleotide sequence ID" value="XM_062861916.1"/>
</dbReference>
<evidence type="ECO:0000256" key="1">
    <source>
        <dbReference type="SAM" id="MobiDB-lite"/>
    </source>
</evidence>
<name>A0AAJ0M2E5_9PEZI</name>
<dbReference type="SUPFAM" id="SSF54236">
    <property type="entry name" value="Ubiquitin-like"/>
    <property type="match status" value="1"/>
</dbReference>
<feature type="compositionally biased region" description="Basic residues" evidence="1">
    <location>
        <begin position="10"/>
        <end position="20"/>
    </location>
</feature>
<protein>
    <recommendedName>
        <fullName evidence="2">Rad60/SUMO-like domain-containing protein</fullName>
    </recommendedName>
</protein>
<sequence length="455" mass="50650">MADLDEPPKKRALPFKRTVARKQQSSAEPEKAEDENDLDLFRHSKEVFPEILREAQEEDERQHDRKRRKTSEDTPRTNRKHSSGSSDDLSYGNKRSISVDGSDDDLIMDIKGKGKEISRARTVSVPRKTVSRKATPRTPGPNGNITGTCGSNQPDGSPAFPVTIPDDNDDDDVIPLGSLNRQYAQDDDGSSVVLVDNSNDPEAGEVQQTVEQDEFSEWVAKARELQARQSHDAIVKVFLESRVPGADKPMLVKRRLNQTCQLILDVWVATATREGIEIPDDLASSLFLAWKGNKIYGHSTLSSLGVEVDERGNLKHSQGDGYSRGGIQLEIWSEQGYAEYLKHRGKERAVLGADDGDLSGSEGEEEPLPPPPKKKGIKIVLKAKEHEPLKLSTRDETTVEMLIEAFRAQRNVGPEWDVAIHFDGERLVEDALVMDIDVDPDDVNQLEVHIKKAGR</sequence>
<feature type="compositionally biased region" description="Acidic residues" evidence="1">
    <location>
        <begin position="354"/>
        <end position="367"/>
    </location>
</feature>
<dbReference type="Proteomes" id="UP001273166">
    <property type="component" value="Unassembled WGS sequence"/>
</dbReference>
<keyword evidence="4" id="KW-1185">Reference proteome</keyword>
<feature type="compositionally biased region" description="Basic and acidic residues" evidence="1">
    <location>
        <begin position="108"/>
        <end position="119"/>
    </location>
</feature>
<reference evidence="3" key="1">
    <citation type="journal article" date="2023" name="Mol. Phylogenet. Evol.">
        <title>Genome-scale phylogeny and comparative genomics of the fungal order Sordariales.</title>
        <authorList>
            <person name="Hensen N."/>
            <person name="Bonometti L."/>
            <person name="Westerberg I."/>
            <person name="Brannstrom I.O."/>
            <person name="Guillou S."/>
            <person name="Cros-Aarteil S."/>
            <person name="Calhoun S."/>
            <person name="Haridas S."/>
            <person name="Kuo A."/>
            <person name="Mondo S."/>
            <person name="Pangilinan J."/>
            <person name="Riley R."/>
            <person name="LaButti K."/>
            <person name="Andreopoulos B."/>
            <person name="Lipzen A."/>
            <person name="Chen C."/>
            <person name="Yan M."/>
            <person name="Daum C."/>
            <person name="Ng V."/>
            <person name="Clum A."/>
            <person name="Steindorff A."/>
            <person name="Ohm R.A."/>
            <person name="Martin F."/>
            <person name="Silar P."/>
            <person name="Natvig D.O."/>
            <person name="Lalanne C."/>
            <person name="Gautier V."/>
            <person name="Ament-Velasquez S.L."/>
            <person name="Kruys A."/>
            <person name="Hutchinson M.I."/>
            <person name="Powell A.J."/>
            <person name="Barry K."/>
            <person name="Miller A.N."/>
            <person name="Grigoriev I.V."/>
            <person name="Debuchy R."/>
            <person name="Gladieux P."/>
            <person name="Hiltunen Thoren M."/>
            <person name="Johannesson H."/>
        </authorList>
    </citation>
    <scope>NUCLEOTIDE SEQUENCE</scope>
    <source>
        <strain evidence="3">CBS 333.67</strain>
    </source>
</reference>
<feature type="region of interest" description="Disordered" evidence="1">
    <location>
        <begin position="1"/>
        <end position="170"/>
    </location>
</feature>
<dbReference type="InterPro" id="IPR022617">
    <property type="entry name" value="Rad60/SUMO-like_dom"/>
</dbReference>